<feature type="transmembrane region" description="Helical" evidence="1">
    <location>
        <begin position="102"/>
        <end position="122"/>
    </location>
</feature>
<feature type="transmembrane region" description="Helical" evidence="1">
    <location>
        <begin position="6"/>
        <end position="22"/>
    </location>
</feature>
<evidence type="ECO:0008006" key="4">
    <source>
        <dbReference type="Google" id="ProtNLM"/>
    </source>
</evidence>
<dbReference type="RefSeq" id="WP_336586323.1">
    <property type="nucleotide sequence ID" value="NZ_JBBAXC010000005.1"/>
</dbReference>
<protein>
    <recommendedName>
        <fullName evidence="4">DUF3995 domain-containing protein</fullName>
    </recommendedName>
</protein>
<comment type="caution">
    <text evidence="2">The sequence shown here is derived from an EMBL/GenBank/DDBJ whole genome shotgun (WGS) entry which is preliminary data.</text>
</comment>
<accession>A0ABU8HCH7</accession>
<organism evidence="2 3">
    <name type="scientific">Bacillus spongiae</name>
    <dbReference type="NCBI Taxonomy" id="2683610"/>
    <lineage>
        <taxon>Bacteria</taxon>
        <taxon>Bacillati</taxon>
        <taxon>Bacillota</taxon>
        <taxon>Bacilli</taxon>
        <taxon>Bacillales</taxon>
        <taxon>Bacillaceae</taxon>
        <taxon>Bacillus</taxon>
    </lineage>
</organism>
<evidence type="ECO:0000256" key="1">
    <source>
        <dbReference type="SAM" id="Phobius"/>
    </source>
</evidence>
<feature type="transmembrane region" description="Helical" evidence="1">
    <location>
        <begin position="63"/>
        <end position="81"/>
    </location>
</feature>
<evidence type="ECO:0000313" key="2">
    <source>
        <dbReference type="EMBL" id="MEI5906881.1"/>
    </source>
</evidence>
<keyword evidence="3" id="KW-1185">Reference proteome</keyword>
<keyword evidence="1" id="KW-0472">Membrane</keyword>
<evidence type="ECO:0000313" key="3">
    <source>
        <dbReference type="Proteomes" id="UP001312865"/>
    </source>
</evidence>
<keyword evidence="1" id="KW-0812">Transmembrane</keyword>
<sequence length="123" mass="14193">MEEIELYTGSLLVIIGLSHILLKKEWSELFKDLQGKSYAAAIIGLITMLSGLFIILFHNVWHWDLSLVTTLVGWFWFIKSLKYMLIPNSYKYSYDEDKSPRAFLFIGVFMALTGGIIVIGYYL</sequence>
<dbReference type="EMBL" id="JBBAXC010000005">
    <property type="protein sequence ID" value="MEI5906881.1"/>
    <property type="molecule type" value="Genomic_DNA"/>
</dbReference>
<reference evidence="2 3" key="1">
    <citation type="journal article" date="2018" name="J. Microbiol.">
        <title>Bacillus spongiae sp. nov., isolated from sponge of Jeju Island.</title>
        <authorList>
            <person name="Lee G.E."/>
            <person name="Im W.T."/>
            <person name="Park J.S."/>
        </authorList>
    </citation>
    <scope>NUCLEOTIDE SEQUENCE [LARGE SCALE GENOMIC DNA]</scope>
    <source>
        <strain evidence="2 3">135PIL107-10</strain>
    </source>
</reference>
<name>A0ABU8HCH7_9BACI</name>
<feature type="transmembrane region" description="Helical" evidence="1">
    <location>
        <begin position="38"/>
        <end position="57"/>
    </location>
</feature>
<gene>
    <name evidence="2" type="ORF">WAK64_07390</name>
</gene>
<dbReference type="Proteomes" id="UP001312865">
    <property type="component" value="Unassembled WGS sequence"/>
</dbReference>
<keyword evidence="1" id="KW-1133">Transmembrane helix</keyword>
<proteinExistence type="predicted"/>